<comment type="caution">
    <text evidence="6">The sequence shown here is derived from an EMBL/GenBank/DDBJ whole genome shotgun (WGS) entry which is preliminary data.</text>
</comment>
<reference evidence="6" key="1">
    <citation type="submission" date="2020-10" db="EMBL/GenBank/DDBJ databases">
        <title>Connecting structure to function with the recovery of over 1000 high-quality activated sludge metagenome-assembled genomes encoding full-length rRNA genes using long-read sequencing.</title>
        <authorList>
            <person name="Singleton C.M."/>
            <person name="Petriglieri F."/>
            <person name="Kristensen J.M."/>
            <person name="Kirkegaard R.H."/>
            <person name="Michaelsen T.Y."/>
            <person name="Andersen M.H."/>
            <person name="Karst S.M."/>
            <person name="Dueholm M.S."/>
            <person name="Nielsen P.H."/>
            <person name="Albertsen M."/>
        </authorList>
    </citation>
    <scope>NUCLEOTIDE SEQUENCE</scope>
    <source>
        <strain evidence="6">Hirt_18-Q3-R61-65_BATAC.395</strain>
    </source>
</reference>
<feature type="domain" description="IclR-ED" evidence="5">
    <location>
        <begin position="75"/>
        <end position="261"/>
    </location>
</feature>
<evidence type="ECO:0000256" key="1">
    <source>
        <dbReference type="ARBA" id="ARBA00023015"/>
    </source>
</evidence>
<name>A0A9D7PQQ7_9PROT</name>
<dbReference type="SUPFAM" id="SSF46785">
    <property type="entry name" value="Winged helix' DNA-binding domain"/>
    <property type="match status" value="1"/>
</dbReference>
<dbReference type="InterPro" id="IPR050707">
    <property type="entry name" value="HTH_MetabolicPath_Reg"/>
</dbReference>
<dbReference type="AlphaFoldDB" id="A0A9D7PQQ7"/>
<evidence type="ECO:0000313" key="6">
    <source>
        <dbReference type="EMBL" id="MBK8522987.1"/>
    </source>
</evidence>
<accession>A0A9D7PQQ7</accession>
<evidence type="ECO:0000256" key="2">
    <source>
        <dbReference type="ARBA" id="ARBA00023125"/>
    </source>
</evidence>
<dbReference type="GO" id="GO:0003677">
    <property type="term" value="F:DNA binding"/>
    <property type="evidence" value="ECO:0007669"/>
    <property type="project" value="UniProtKB-KW"/>
</dbReference>
<dbReference type="InterPro" id="IPR029016">
    <property type="entry name" value="GAF-like_dom_sf"/>
</dbReference>
<dbReference type="Pfam" id="PF09339">
    <property type="entry name" value="HTH_IclR"/>
    <property type="match status" value="1"/>
</dbReference>
<organism evidence="6 7">
    <name type="scientific">Candidatus Proximibacter danicus</name>
    <dbReference type="NCBI Taxonomy" id="2954365"/>
    <lineage>
        <taxon>Bacteria</taxon>
        <taxon>Pseudomonadati</taxon>
        <taxon>Pseudomonadota</taxon>
        <taxon>Betaproteobacteria</taxon>
        <taxon>Candidatus Proximibacter</taxon>
    </lineage>
</organism>
<dbReference type="InterPro" id="IPR036390">
    <property type="entry name" value="WH_DNA-bd_sf"/>
</dbReference>
<evidence type="ECO:0000256" key="3">
    <source>
        <dbReference type="ARBA" id="ARBA00023163"/>
    </source>
</evidence>
<dbReference type="GO" id="GO:0045892">
    <property type="term" value="P:negative regulation of DNA-templated transcription"/>
    <property type="evidence" value="ECO:0007669"/>
    <property type="project" value="TreeGrafter"/>
</dbReference>
<dbReference type="InterPro" id="IPR014757">
    <property type="entry name" value="Tscrpt_reg_IclR_C"/>
</dbReference>
<sequence>MATTTEKQRQGIQSIEVGARLLRALAAHGRPMMLRDLARNAGMPAAKAHRYLVSFMRMGLVEQDANTGRYDLGSFSLELGLASLSRLDPVRLGAPILDDLCKKIGETVALAMLGNHGATIVRWVEAGGPITVTLRTGTVLPLSNSATGRAFVAYCRTPFMKKLLEKELKTTAEQSGNTVTALVHDLEPIIEEIRLHGISRASGSLTPGINGFSAPVFDHTGHMVAAITSLGSFGNFDTEWDSPLAFAIKEAAKVLSARLGHSEISATPQSHVLTSIAR</sequence>
<protein>
    <submittedName>
        <fullName evidence="6">IclR family transcriptional regulator</fullName>
    </submittedName>
</protein>
<dbReference type="InterPro" id="IPR005471">
    <property type="entry name" value="Tscrpt_reg_IclR_N"/>
</dbReference>
<evidence type="ECO:0000259" key="4">
    <source>
        <dbReference type="PROSITE" id="PS51077"/>
    </source>
</evidence>
<proteinExistence type="predicted"/>
<dbReference type="Gene3D" id="1.10.10.10">
    <property type="entry name" value="Winged helix-like DNA-binding domain superfamily/Winged helix DNA-binding domain"/>
    <property type="match status" value="1"/>
</dbReference>
<dbReference type="SUPFAM" id="SSF55781">
    <property type="entry name" value="GAF domain-like"/>
    <property type="match status" value="1"/>
</dbReference>
<dbReference type="Pfam" id="PF01614">
    <property type="entry name" value="IclR_C"/>
    <property type="match status" value="1"/>
</dbReference>
<dbReference type="InterPro" id="IPR036388">
    <property type="entry name" value="WH-like_DNA-bd_sf"/>
</dbReference>
<dbReference type="PROSITE" id="PS51077">
    <property type="entry name" value="HTH_ICLR"/>
    <property type="match status" value="1"/>
</dbReference>
<dbReference type="Proteomes" id="UP000886689">
    <property type="component" value="Unassembled WGS sequence"/>
</dbReference>
<keyword evidence="1" id="KW-0805">Transcription regulation</keyword>
<dbReference type="Gene3D" id="3.30.450.40">
    <property type="match status" value="1"/>
</dbReference>
<dbReference type="EMBL" id="JADJUC010000002">
    <property type="protein sequence ID" value="MBK8522987.1"/>
    <property type="molecule type" value="Genomic_DNA"/>
</dbReference>
<evidence type="ECO:0000259" key="5">
    <source>
        <dbReference type="PROSITE" id="PS51078"/>
    </source>
</evidence>
<dbReference type="FunFam" id="1.10.10.10:FF:000056">
    <property type="entry name" value="IclR family transcriptional regulator"/>
    <property type="match status" value="1"/>
</dbReference>
<dbReference type="PROSITE" id="PS51078">
    <property type="entry name" value="ICLR_ED"/>
    <property type="match status" value="1"/>
</dbReference>
<keyword evidence="3" id="KW-0804">Transcription</keyword>
<keyword evidence="2" id="KW-0238">DNA-binding</keyword>
<dbReference type="PANTHER" id="PTHR30136:SF8">
    <property type="entry name" value="TRANSCRIPTIONAL REGULATORY PROTEIN"/>
    <property type="match status" value="1"/>
</dbReference>
<dbReference type="PANTHER" id="PTHR30136">
    <property type="entry name" value="HELIX-TURN-HELIX TRANSCRIPTIONAL REGULATOR, ICLR FAMILY"/>
    <property type="match status" value="1"/>
</dbReference>
<dbReference type="SMART" id="SM00346">
    <property type="entry name" value="HTH_ICLR"/>
    <property type="match status" value="1"/>
</dbReference>
<evidence type="ECO:0000313" key="7">
    <source>
        <dbReference type="Proteomes" id="UP000886689"/>
    </source>
</evidence>
<dbReference type="GO" id="GO:0003700">
    <property type="term" value="F:DNA-binding transcription factor activity"/>
    <property type="evidence" value="ECO:0007669"/>
    <property type="project" value="TreeGrafter"/>
</dbReference>
<gene>
    <name evidence="6" type="ORF">IPL58_02000</name>
</gene>
<feature type="domain" description="HTH iclR-type" evidence="4">
    <location>
        <begin position="12"/>
        <end position="74"/>
    </location>
</feature>